<comment type="caution">
    <text evidence="1">The sequence shown here is derived from an EMBL/GenBank/DDBJ whole genome shotgun (WGS) entry which is preliminary data.</text>
</comment>
<dbReference type="EMBL" id="BPLR01008294">
    <property type="protein sequence ID" value="GIY23620.1"/>
    <property type="molecule type" value="Genomic_DNA"/>
</dbReference>
<evidence type="ECO:0000313" key="1">
    <source>
        <dbReference type="EMBL" id="GIY23620.1"/>
    </source>
</evidence>
<evidence type="ECO:0000313" key="2">
    <source>
        <dbReference type="Proteomes" id="UP001054945"/>
    </source>
</evidence>
<accession>A0AAV4RQ67</accession>
<sequence>MDSHYAPLREPQFKQKSIEYGFPQLSLSTLSSSTSSLQRVCAWTISRWSASLDNPSISRGTFQWLKSFLFLSSPNLIRLSLS</sequence>
<protein>
    <submittedName>
        <fullName evidence="1">Uncharacterized protein</fullName>
    </submittedName>
</protein>
<keyword evidence="2" id="KW-1185">Reference proteome</keyword>
<reference evidence="1 2" key="1">
    <citation type="submission" date="2021-06" db="EMBL/GenBank/DDBJ databases">
        <title>Caerostris extrusa draft genome.</title>
        <authorList>
            <person name="Kono N."/>
            <person name="Arakawa K."/>
        </authorList>
    </citation>
    <scope>NUCLEOTIDE SEQUENCE [LARGE SCALE GENOMIC DNA]</scope>
</reference>
<name>A0AAV4RQ67_CAEEX</name>
<dbReference type="AlphaFoldDB" id="A0AAV4RQ67"/>
<proteinExistence type="predicted"/>
<dbReference type="Proteomes" id="UP001054945">
    <property type="component" value="Unassembled WGS sequence"/>
</dbReference>
<organism evidence="1 2">
    <name type="scientific">Caerostris extrusa</name>
    <name type="common">Bark spider</name>
    <name type="synonym">Caerostris bankana</name>
    <dbReference type="NCBI Taxonomy" id="172846"/>
    <lineage>
        <taxon>Eukaryota</taxon>
        <taxon>Metazoa</taxon>
        <taxon>Ecdysozoa</taxon>
        <taxon>Arthropoda</taxon>
        <taxon>Chelicerata</taxon>
        <taxon>Arachnida</taxon>
        <taxon>Araneae</taxon>
        <taxon>Araneomorphae</taxon>
        <taxon>Entelegynae</taxon>
        <taxon>Araneoidea</taxon>
        <taxon>Araneidae</taxon>
        <taxon>Caerostris</taxon>
    </lineage>
</organism>
<gene>
    <name evidence="1" type="ORF">CEXT_689461</name>
</gene>